<dbReference type="InterPro" id="IPR041561">
    <property type="entry name" value="PglD_N"/>
</dbReference>
<proteinExistence type="inferred from homology"/>
<comment type="similarity">
    <text evidence="1">Belongs to the transferase hexapeptide repeat family.</text>
</comment>
<keyword evidence="7" id="KW-1185">Reference proteome</keyword>
<dbReference type="PROSITE" id="PS00101">
    <property type="entry name" value="HEXAPEP_TRANSFERASES"/>
    <property type="match status" value="1"/>
</dbReference>
<evidence type="ECO:0000256" key="1">
    <source>
        <dbReference type="ARBA" id="ARBA00007274"/>
    </source>
</evidence>
<feature type="domain" description="PglD N-terminal" evidence="5">
    <location>
        <begin position="3"/>
        <end position="71"/>
    </location>
</feature>
<dbReference type="InterPro" id="IPR001451">
    <property type="entry name" value="Hexapep"/>
</dbReference>
<dbReference type="Pfam" id="PF17836">
    <property type="entry name" value="PglD_N"/>
    <property type="match status" value="1"/>
</dbReference>
<reference evidence="6 7" key="1">
    <citation type="submission" date="2023-09" db="EMBL/GenBank/DDBJ databases">
        <authorList>
            <person name="Rey-Velasco X."/>
        </authorList>
    </citation>
    <scope>NUCLEOTIDE SEQUENCE [LARGE SCALE GENOMIC DNA]</scope>
    <source>
        <strain evidence="6 7">F188</strain>
    </source>
</reference>
<dbReference type="InterPro" id="IPR050179">
    <property type="entry name" value="Trans_hexapeptide_repeat"/>
</dbReference>
<dbReference type="CDD" id="cd03360">
    <property type="entry name" value="LbH_AT_putative"/>
    <property type="match status" value="1"/>
</dbReference>
<dbReference type="PANTHER" id="PTHR43300:SF7">
    <property type="entry name" value="UDP-N-ACETYLBACILLOSAMINE N-ACETYLTRANSFERASE"/>
    <property type="match status" value="1"/>
</dbReference>
<gene>
    <name evidence="6" type="ORF">RM549_08585</name>
</gene>
<dbReference type="NCBIfam" id="TIGR03570">
    <property type="entry name" value="NeuD_NnaD"/>
    <property type="match status" value="1"/>
</dbReference>
<dbReference type="InterPro" id="IPR020019">
    <property type="entry name" value="AcTrfase_PglD-like"/>
</dbReference>
<evidence type="ECO:0000256" key="3">
    <source>
        <dbReference type="ARBA" id="ARBA00022737"/>
    </source>
</evidence>
<accession>A0ABU3E1G3</accession>
<dbReference type="EMBL" id="JAVRHM010000008">
    <property type="protein sequence ID" value="MDT0689839.1"/>
    <property type="molecule type" value="Genomic_DNA"/>
</dbReference>
<dbReference type="PANTHER" id="PTHR43300">
    <property type="entry name" value="ACETYLTRANSFERASE"/>
    <property type="match status" value="1"/>
</dbReference>
<dbReference type="InterPro" id="IPR018357">
    <property type="entry name" value="Hexapep_transf_CS"/>
</dbReference>
<dbReference type="Gene3D" id="3.40.50.20">
    <property type="match status" value="1"/>
</dbReference>
<dbReference type="Pfam" id="PF00132">
    <property type="entry name" value="Hexapep"/>
    <property type="match status" value="1"/>
</dbReference>
<dbReference type="Proteomes" id="UP001261624">
    <property type="component" value="Unassembled WGS sequence"/>
</dbReference>
<name>A0ABU3E1G3_9FLAO</name>
<keyword evidence="2" id="KW-0808">Transferase</keyword>
<evidence type="ECO:0000313" key="6">
    <source>
        <dbReference type="EMBL" id="MDT0689839.1"/>
    </source>
</evidence>
<evidence type="ECO:0000256" key="2">
    <source>
        <dbReference type="ARBA" id="ARBA00022679"/>
    </source>
</evidence>
<comment type="caution">
    <text evidence="6">The sequence shown here is derived from an EMBL/GenBank/DDBJ whole genome shotgun (WGS) entry which is preliminary data.</text>
</comment>
<keyword evidence="4" id="KW-0012">Acyltransferase</keyword>
<organism evidence="6 7">
    <name type="scientific">Autumnicola patrickiae</name>
    <dbReference type="NCBI Taxonomy" id="3075591"/>
    <lineage>
        <taxon>Bacteria</taxon>
        <taxon>Pseudomonadati</taxon>
        <taxon>Bacteroidota</taxon>
        <taxon>Flavobacteriia</taxon>
        <taxon>Flavobacteriales</taxon>
        <taxon>Flavobacteriaceae</taxon>
        <taxon>Autumnicola</taxon>
    </lineage>
</organism>
<dbReference type="InterPro" id="IPR011004">
    <property type="entry name" value="Trimer_LpxA-like_sf"/>
</dbReference>
<dbReference type="RefSeq" id="WP_311683770.1">
    <property type="nucleotide sequence ID" value="NZ_JAVRHM010000008.1"/>
</dbReference>
<sequence length="199" mass="20979">MNIYGASGHAKVLIDIINSIGRDVNYIFDDNPEITKILEYSVTHKITAEMLNFPTVIAVGNNMIRKNISQRFEGVFTVALCHKSATISESARIGKGSVVMAKAVVNAQSLIGSHCIINSGAIVEHDNDIADFVHISPGAVLTGNVTIGEGTHIGAGAVIIPGIKIGKWVTIGAGAIIIKDVPNNAVIVGNPGKILKYNN</sequence>
<dbReference type="SUPFAM" id="SSF51161">
    <property type="entry name" value="Trimeric LpxA-like enzymes"/>
    <property type="match status" value="1"/>
</dbReference>
<protein>
    <submittedName>
        <fullName evidence="6">Acetyltransferase</fullName>
    </submittedName>
</protein>
<keyword evidence="3" id="KW-0677">Repeat</keyword>
<dbReference type="Gene3D" id="2.160.10.10">
    <property type="entry name" value="Hexapeptide repeat proteins"/>
    <property type="match status" value="1"/>
</dbReference>
<evidence type="ECO:0000259" key="5">
    <source>
        <dbReference type="Pfam" id="PF17836"/>
    </source>
</evidence>
<evidence type="ECO:0000256" key="4">
    <source>
        <dbReference type="ARBA" id="ARBA00023315"/>
    </source>
</evidence>
<evidence type="ECO:0000313" key="7">
    <source>
        <dbReference type="Proteomes" id="UP001261624"/>
    </source>
</evidence>